<evidence type="ECO:0000313" key="13">
    <source>
        <dbReference type="Proteomes" id="UP000294599"/>
    </source>
</evidence>
<evidence type="ECO:0000256" key="10">
    <source>
        <dbReference type="SAM" id="SignalP"/>
    </source>
</evidence>
<dbReference type="InterPro" id="IPR012393">
    <property type="entry name" value="Tricorn_protease"/>
</dbReference>
<feature type="domain" description="Tail specific protease" evidence="11">
    <location>
        <begin position="859"/>
        <end position="1049"/>
    </location>
</feature>
<keyword evidence="10" id="KW-0732">Signal</keyword>
<evidence type="ECO:0000313" key="12">
    <source>
        <dbReference type="EMBL" id="TCS99683.1"/>
    </source>
</evidence>
<keyword evidence="4 7" id="KW-0645">Protease</keyword>
<keyword evidence="3 7" id="KW-0963">Cytoplasm</keyword>
<feature type="signal peptide" evidence="10">
    <location>
        <begin position="1"/>
        <end position="21"/>
    </location>
</feature>
<dbReference type="PANTHER" id="PTHR43253">
    <property type="entry name" value="TRICORN PROTEASE HOMOLOG 2-RELATED"/>
    <property type="match status" value="1"/>
</dbReference>
<organism evidence="12 13">
    <name type="scientific">Pseudofulvimonas gallinarii</name>
    <dbReference type="NCBI Taxonomy" id="634155"/>
    <lineage>
        <taxon>Bacteria</taxon>
        <taxon>Pseudomonadati</taxon>
        <taxon>Pseudomonadota</taxon>
        <taxon>Gammaproteobacteria</taxon>
        <taxon>Lysobacterales</taxon>
        <taxon>Rhodanobacteraceae</taxon>
        <taxon>Pseudofulvimonas</taxon>
    </lineage>
</organism>
<keyword evidence="13" id="KW-1185">Reference proteome</keyword>
<dbReference type="AlphaFoldDB" id="A0A4R3LHN6"/>
<evidence type="ECO:0000256" key="3">
    <source>
        <dbReference type="ARBA" id="ARBA00022490"/>
    </source>
</evidence>
<comment type="caution">
    <text evidence="12">The sequence shown here is derived from an EMBL/GenBank/DDBJ whole genome shotgun (WGS) entry which is preliminary data.</text>
</comment>
<proteinExistence type="inferred from homology"/>
<comment type="function">
    <text evidence="7">Degrades oligopeptides.</text>
</comment>
<dbReference type="Pfam" id="PF14685">
    <property type="entry name" value="PDZ_Tricorn"/>
    <property type="match status" value="1"/>
</dbReference>
<dbReference type="InterPro" id="IPR015943">
    <property type="entry name" value="WD40/YVTN_repeat-like_dom_sf"/>
</dbReference>
<evidence type="ECO:0000259" key="11">
    <source>
        <dbReference type="SMART" id="SM00245"/>
    </source>
</evidence>
<feature type="chain" id="PRO_5030099302" description="Tricorn protease homolog" evidence="10">
    <location>
        <begin position="22"/>
        <end position="1096"/>
    </location>
</feature>
<dbReference type="Proteomes" id="UP000294599">
    <property type="component" value="Unassembled WGS sequence"/>
</dbReference>
<dbReference type="CDD" id="cd07562">
    <property type="entry name" value="Peptidase_S41_TRI"/>
    <property type="match status" value="1"/>
</dbReference>
<evidence type="ECO:0000256" key="4">
    <source>
        <dbReference type="ARBA" id="ARBA00022670"/>
    </source>
</evidence>
<dbReference type="InterPro" id="IPR029414">
    <property type="entry name" value="Tricorn_PDZ"/>
</dbReference>
<dbReference type="GO" id="GO:0006508">
    <property type="term" value="P:proteolysis"/>
    <property type="evidence" value="ECO:0007669"/>
    <property type="project" value="UniProtKB-UniRule"/>
</dbReference>
<name>A0A4R3LHN6_9GAMM</name>
<dbReference type="SUPFAM" id="SSF52096">
    <property type="entry name" value="ClpP/crotonase"/>
    <property type="match status" value="1"/>
</dbReference>
<dbReference type="GO" id="GO:0008236">
    <property type="term" value="F:serine-type peptidase activity"/>
    <property type="evidence" value="ECO:0007669"/>
    <property type="project" value="UniProtKB-UniRule"/>
</dbReference>
<dbReference type="InterPro" id="IPR036034">
    <property type="entry name" value="PDZ_sf"/>
</dbReference>
<dbReference type="PIRSF" id="PIRSF036421">
    <property type="entry name" value="Tricorn_protease"/>
    <property type="match status" value="1"/>
</dbReference>
<dbReference type="EC" id="3.4.21.-" evidence="7"/>
<dbReference type="Pfam" id="PF14684">
    <property type="entry name" value="Tricorn_C1"/>
    <property type="match status" value="1"/>
</dbReference>
<dbReference type="OrthoDB" id="9758793at2"/>
<dbReference type="InterPro" id="IPR029045">
    <property type="entry name" value="ClpP/crotonase-like_dom_sf"/>
</dbReference>
<dbReference type="Pfam" id="PF03572">
    <property type="entry name" value="Peptidase_S41"/>
    <property type="match status" value="1"/>
</dbReference>
<dbReference type="Gene3D" id="2.120.10.60">
    <property type="entry name" value="Tricorn protease N-terminal domain"/>
    <property type="match status" value="1"/>
</dbReference>
<comment type="similarity">
    <text evidence="2 7">Belongs to the peptidase S41B family.</text>
</comment>
<evidence type="ECO:0000256" key="2">
    <source>
        <dbReference type="ARBA" id="ARBA00008524"/>
    </source>
</evidence>
<keyword evidence="5 7" id="KW-0378">Hydrolase</keyword>
<comment type="subcellular location">
    <subcellularLocation>
        <location evidence="1 7">Cytoplasm</location>
    </subcellularLocation>
</comment>
<protein>
    <recommendedName>
        <fullName evidence="7">Tricorn protease homolog</fullName>
        <ecNumber evidence="7">3.4.21.-</ecNumber>
    </recommendedName>
</protein>
<feature type="active site" description="Charge relay system" evidence="8">
    <location>
        <position position="757"/>
    </location>
</feature>
<dbReference type="Gene3D" id="2.30.42.10">
    <property type="match status" value="1"/>
</dbReference>
<sequence length="1096" mass="120735">MKRFPLLALALAMAGAGPAAADSPSRLLRFPDIQGDRIVFVHAGDIHIVQASGGTALRLTSHPGQELYPKLSPDGSRIAFSAEYNGTRQVYVMPSTGGEPRQLTWYNDIGPMPPRGGTDYRVLDWTPDGKHIVVRMNRVGWDERSGRPYLVPADGGLEQPLPIPETGGGMLSPDGTKFVYTPIDRDFRSWKRYRGGRAQDVWIYDLAANSSLQLTSDRATNHQPMWVGDTVYFVSDRNDQRLNLYAIAPTGGEPTKLTHFDDFDVLWPSAGSDAIVFEKGGSIWRFDPATAQATEVPIRVAGDAPHTQPRYVRAAQYVESMDLSPAGERAVFGARGEIFTVPAKNGEARNISGTPDAREHSVTWSPDGKTIAYLSDASGEYEIYVRDQDGRGEPRRVTRDGDIWMFPPRWSPDSSRLAFSDKKQRLRIVEVATGRISEVDTGTRNDLTDYSWSPDSRWLVYAKNGASSNSALWLYSLQSGRTQMLVGDETDNFSPVFDPQGRYLYFLSNRDFNLAFSAYEFNWLYRDATRIYAVTLSADSPALFRPVSDEVGAAAPAGNGQGNGNGKGKGGNAAAEPAPVRIDVEGFSQRVVALAAPSGNYQGLSANGEGVFYVALEGGGPGQGGAELRFIGLQRDSKPAAVSRIGGGYVLSNDGKKLLLRRGGDFAIVDAKPDAKFDENKLAMDRVELRIEPRREWRQMFTDGWRILRDWFYDPGMHGQDWKAIHDRYAALLPHVTTRADLDYLFQEIVGEANAGHVYVQGGDHPSLDRKQGGLLGAELASDDSGYVRIARIFPGENWEERTRSPLTEPGVNVAEGEYIIAIDNVSTRGVDNVYRLLENKANRVVTLRVNSRPQEAGARDIMVRTIAGETELRYLDWVNSRRELVDRLSGGRIGYIHVPNTAVEGSREMFKGMHAYAHKEALIIDDRYNGGGFIPDRLVELLARQPLNYWKQRGLEPNATPLIHHNGPKAMLINGISSSGGDALPYYFRKLGLGKLIGTRTWGGLIGISGNPAMVDNGVLLAATFSFMDTDNQWAVENEGVTPDIEVIDRPELIAAGRDPSVERAVQELLAELERNPRKPVVAPPAPTVFPNPAR</sequence>
<feature type="compositionally biased region" description="Pro residues" evidence="9">
    <location>
        <begin position="1083"/>
        <end position="1096"/>
    </location>
</feature>
<dbReference type="InterPro" id="IPR028204">
    <property type="entry name" value="Tricorn_C1"/>
</dbReference>
<evidence type="ECO:0000256" key="5">
    <source>
        <dbReference type="ARBA" id="ARBA00022801"/>
    </source>
</evidence>
<accession>A0A4R3LHN6</accession>
<dbReference type="SMART" id="SM00245">
    <property type="entry name" value="TSPc"/>
    <property type="match status" value="1"/>
</dbReference>
<dbReference type="SUPFAM" id="SSF69304">
    <property type="entry name" value="Tricorn protease N-terminal domain"/>
    <property type="match status" value="2"/>
</dbReference>
<feature type="active site" description="Nucleophile" evidence="8">
    <location>
        <position position="980"/>
    </location>
</feature>
<dbReference type="SUPFAM" id="SSF50156">
    <property type="entry name" value="PDZ domain-like"/>
    <property type="match status" value="1"/>
</dbReference>
<dbReference type="Gene3D" id="3.30.750.44">
    <property type="match status" value="1"/>
</dbReference>
<feature type="region of interest" description="Disordered" evidence="9">
    <location>
        <begin position="554"/>
        <end position="575"/>
    </location>
</feature>
<evidence type="ECO:0000256" key="7">
    <source>
        <dbReference type="PIRNR" id="PIRNR036421"/>
    </source>
</evidence>
<dbReference type="GO" id="GO:0005737">
    <property type="term" value="C:cytoplasm"/>
    <property type="evidence" value="ECO:0007669"/>
    <property type="project" value="UniProtKB-SubCell"/>
</dbReference>
<gene>
    <name evidence="12" type="ORF">EDC25_105117</name>
</gene>
<dbReference type="Gene3D" id="3.90.226.10">
    <property type="entry name" value="2-enoyl-CoA Hydratase, Chain A, domain 1"/>
    <property type="match status" value="1"/>
</dbReference>
<dbReference type="Gene3D" id="2.130.10.10">
    <property type="entry name" value="YVTN repeat-like/Quinoprotein amine dehydrogenase"/>
    <property type="match status" value="1"/>
</dbReference>
<dbReference type="Pfam" id="PF26549">
    <property type="entry name" value="Tricorn_N"/>
    <property type="match status" value="1"/>
</dbReference>
<dbReference type="Pfam" id="PF26550">
    <property type="entry name" value="Tricorn_2nd"/>
    <property type="match status" value="1"/>
</dbReference>
<feature type="region of interest" description="Disordered" evidence="9">
    <location>
        <begin position="1077"/>
        <end position="1096"/>
    </location>
</feature>
<evidence type="ECO:0000256" key="8">
    <source>
        <dbReference type="PIRSR" id="PIRSR036421-1"/>
    </source>
</evidence>
<dbReference type="InterPro" id="IPR005151">
    <property type="entry name" value="Tail-specific_protease"/>
</dbReference>
<dbReference type="RefSeq" id="WP_123520916.1">
    <property type="nucleotide sequence ID" value="NZ_JBHLWF010000028.1"/>
</dbReference>
<evidence type="ECO:0000256" key="9">
    <source>
        <dbReference type="SAM" id="MobiDB-lite"/>
    </source>
</evidence>
<dbReference type="PANTHER" id="PTHR43253:SF1">
    <property type="entry name" value="TRICORN PROTEASE HOMOLOG 2-RELATED"/>
    <property type="match status" value="1"/>
</dbReference>
<keyword evidence="6 7" id="KW-0720">Serine protease</keyword>
<evidence type="ECO:0000256" key="1">
    <source>
        <dbReference type="ARBA" id="ARBA00004496"/>
    </source>
</evidence>
<reference evidence="12 13" key="1">
    <citation type="submission" date="2019-03" db="EMBL/GenBank/DDBJ databases">
        <title>Genomic Encyclopedia of Type Strains, Phase IV (KMG-IV): sequencing the most valuable type-strain genomes for metagenomic binning, comparative biology and taxonomic classification.</title>
        <authorList>
            <person name="Goeker M."/>
        </authorList>
    </citation>
    <scope>NUCLEOTIDE SEQUENCE [LARGE SCALE GENOMIC DNA]</scope>
    <source>
        <strain evidence="12 13">DSM 21944</strain>
    </source>
</reference>
<dbReference type="EMBL" id="SMAF01000005">
    <property type="protein sequence ID" value="TCS99683.1"/>
    <property type="molecule type" value="Genomic_DNA"/>
</dbReference>
<evidence type="ECO:0000256" key="6">
    <source>
        <dbReference type="ARBA" id="ARBA00022825"/>
    </source>
</evidence>
<feature type="compositionally biased region" description="Gly residues" evidence="9">
    <location>
        <begin position="559"/>
        <end position="571"/>
    </location>
</feature>
<feature type="active site" description="Charge relay system" evidence="8">
    <location>
        <position position="1038"/>
    </location>
</feature>